<dbReference type="RefSeq" id="WP_289364759.1">
    <property type="nucleotide sequence ID" value="NZ_JAUCBP010000007.1"/>
</dbReference>
<name>A0ABT7SWC5_9ALTE</name>
<evidence type="ECO:0000313" key="1">
    <source>
        <dbReference type="EMBL" id="MDM7860463.1"/>
    </source>
</evidence>
<keyword evidence="2" id="KW-1185">Reference proteome</keyword>
<gene>
    <name evidence="1" type="ORF">QTP81_07630</name>
</gene>
<organism evidence="1 2">
    <name type="scientific">Alteromonas arenosi</name>
    <dbReference type="NCBI Taxonomy" id="3055817"/>
    <lineage>
        <taxon>Bacteria</taxon>
        <taxon>Pseudomonadati</taxon>
        <taxon>Pseudomonadota</taxon>
        <taxon>Gammaproteobacteria</taxon>
        <taxon>Alteromonadales</taxon>
        <taxon>Alteromonadaceae</taxon>
        <taxon>Alteromonas/Salinimonas group</taxon>
        <taxon>Alteromonas</taxon>
    </lineage>
</organism>
<reference evidence="1 2" key="1">
    <citation type="submission" date="2023-06" db="EMBL/GenBank/DDBJ databases">
        <title>Alteromonas sp. ASW11-36 isolated from intertidal sand.</title>
        <authorList>
            <person name="Li Y."/>
        </authorList>
    </citation>
    <scope>NUCLEOTIDE SEQUENCE [LARGE SCALE GENOMIC DNA]</scope>
    <source>
        <strain evidence="1 2">ASW11-36</strain>
    </source>
</reference>
<protein>
    <recommendedName>
        <fullName evidence="3">Alkyl hydroperoxide reductase subunit C/ Thiol specific antioxidant domain-containing protein</fullName>
    </recommendedName>
</protein>
<evidence type="ECO:0000313" key="2">
    <source>
        <dbReference type="Proteomes" id="UP001234343"/>
    </source>
</evidence>
<dbReference type="EMBL" id="JAUCBP010000007">
    <property type="protein sequence ID" value="MDM7860463.1"/>
    <property type="molecule type" value="Genomic_DNA"/>
</dbReference>
<dbReference type="Proteomes" id="UP001234343">
    <property type="component" value="Unassembled WGS sequence"/>
</dbReference>
<comment type="caution">
    <text evidence="1">The sequence shown here is derived from an EMBL/GenBank/DDBJ whole genome shotgun (WGS) entry which is preliminary data.</text>
</comment>
<proteinExistence type="predicted"/>
<evidence type="ECO:0008006" key="3">
    <source>
        <dbReference type="Google" id="ProtNLM"/>
    </source>
</evidence>
<accession>A0ABT7SWC5</accession>
<sequence>MSFGIAIIDQLVKKHGISALSCDNEFQHTQHCYGGETPSIEWGQLPFCINRFLFQAPLYSQWTLHCFSLPKTGKPLACFILDVSGKVVERVYFQNTRKYYDACDKLAAQLTSMTKADKQAA</sequence>